<dbReference type="GO" id="GO:0003684">
    <property type="term" value="F:damaged DNA binding"/>
    <property type="evidence" value="ECO:0007669"/>
    <property type="project" value="InterPro"/>
</dbReference>
<evidence type="ECO:0000313" key="31">
    <source>
        <dbReference type="EMBL" id="TRZ13522.1"/>
    </source>
</evidence>
<feature type="compositionally biased region" description="Basic residues" evidence="28">
    <location>
        <begin position="95"/>
        <end position="104"/>
    </location>
</feature>
<evidence type="ECO:0000256" key="26">
    <source>
        <dbReference type="ARBA" id="ARBA00083340"/>
    </source>
</evidence>
<dbReference type="FunFam" id="1.10.8.50:FF:000010">
    <property type="entry name" value="endonuclease 8-like 2"/>
    <property type="match status" value="1"/>
</dbReference>
<dbReference type="InterPro" id="IPR012319">
    <property type="entry name" value="FPG_cat"/>
</dbReference>
<keyword evidence="18" id="KW-0511">Multifunctional enzyme</keyword>
<dbReference type="PROSITE" id="PS50114">
    <property type="entry name" value="GATA_ZN_FINGER_2"/>
    <property type="match status" value="2"/>
</dbReference>
<dbReference type="SMART" id="SM01232">
    <property type="entry name" value="H2TH"/>
    <property type="match status" value="1"/>
</dbReference>
<dbReference type="Pfam" id="PF00320">
    <property type="entry name" value="GATA"/>
    <property type="match status" value="2"/>
</dbReference>
<dbReference type="CDD" id="cd08968">
    <property type="entry name" value="MeNeil2_N"/>
    <property type="match status" value="1"/>
</dbReference>
<evidence type="ECO:0000256" key="13">
    <source>
        <dbReference type="ARBA" id="ARBA00023159"/>
    </source>
</evidence>
<dbReference type="Pfam" id="PF06831">
    <property type="entry name" value="H2TH"/>
    <property type="match status" value="1"/>
</dbReference>
<organism evidence="31 32">
    <name type="scientific">Zosterops borbonicus</name>
    <dbReference type="NCBI Taxonomy" id="364589"/>
    <lineage>
        <taxon>Eukaryota</taxon>
        <taxon>Metazoa</taxon>
        <taxon>Chordata</taxon>
        <taxon>Craniata</taxon>
        <taxon>Vertebrata</taxon>
        <taxon>Euteleostomi</taxon>
        <taxon>Archelosauria</taxon>
        <taxon>Archosauria</taxon>
        <taxon>Dinosauria</taxon>
        <taxon>Saurischia</taxon>
        <taxon>Theropoda</taxon>
        <taxon>Coelurosauria</taxon>
        <taxon>Aves</taxon>
        <taxon>Neognathae</taxon>
        <taxon>Neoaves</taxon>
        <taxon>Telluraves</taxon>
        <taxon>Australaves</taxon>
        <taxon>Passeriformes</taxon>
        <taxon>Sylvioidea</taxon>
        <taxon>Zosteropidae</taxon>
        <taxon>Zosterops</taxon>
    </lineage>
</organism>
<keyword evidence="5" id="KW-0479">Metal-binding</keyword>
<dbReference type="SUPFAM" id="SSF57716">
    <property type="entry name" value="Glucocorticoid receptor-like (DNA-binding domain)"/>
    <property type="match status" value="2"/>
</dbReference>
<feature type="domain" description="GATA-type" evidence="29">
    <location>
        <begin position="43"/>
        <end position="96"/>
    </location>
</feature>
<evidence type="ECO:0000256" key="20">
    <source>
        <dbReference type="ARBA" id="ARBA00056755"/>
    </source>
</evidence>
<keyword evidence="6" id="KW-0227">DNA damage</keyword>
<dbReference type="PRINTS" id="PR00619">
    <property type="entry name" value="GATAZNFINGER"/>
</dbReference>
<keyword evidence="32" id="KW-1185">Reference proteome</keyword>
<dbReference type="GO" id="GO:0000978">
    <property type="term" value="F:RNA polymerase II cis-regulatory region sequence-specific DNA binding"/>
    <property type="evidence" value="ECO:0007669"/>
    <property type="project" value="TreeGrafter"/>
</dbReference>
<keyword evidence="4" id="KW-0597">Phosphoprotein</keyword>
<evidence type="ECO:0000256" key="1">
    <source>
        <dbReference type="ARBA" id="ARBA00004123"/>
    </source>
</evidence>
<dbReference type="GO" id="GO:0140078">
    <property type="term" value="F:class I DNA-(apurinic or apyrimidinic site) endonuclease activity"/>
    <property type="evidence" value="ECO:0007669"/>
    <property type="project" value="UniProtKB-EC"/>
</dbReference>
<dbReference type="GO" id="GO:0045944">
    <property type="term" value="P:positive regulation of transcription by RNA polymerase II"/>
    <property type="evidence" value="ECO:0007669"/>
    <property type="project" value="TreeGrafter"/>
</dbReference>
<evidence type="ECO:0000256" key="6">
    <source>
        <dbReference type="ARBA" id="ARBA00022763"/>
    </source>
</evidence>
<dbReference type="PROSITE" id="PS51068">
    <property type="entry name" value="FPG_CAT"/>
    <property type="match status" value="1"/>
</dbReference>
<evidence type="ECO:0000256" key="15">
    <source>
        <dbReference type="ARBA" id="ARBA00023204"/>
    </source>
</evidence>
<comment type="subunit">
    <text evidence="21">Binds EP300.</text>
</comment>
<evidence type="ECO:0000256" key="9">
    <source>
        <dbReference type="ARBA" id="ARBA00022833"/>
    </source>
</evidence>
<evidence type="ECO:0000256" key="16">
    <source>
        <dbReference type="ARBA" id="ARBA00023239"/>
    </source>
</evidence>
<evidence type="ECO:0000313" key="32">
    <source>
        <dbReference type="Proteomes" id="UP000796761"/>
    </source>
</evidence>
<keyword evidence="16" id="KW-0456">Lyase</keyword>
<comment type="function">
    <text evidence="20">Involved in base excision repair of DNA damaged by oxidation or by mutagenic agents. Has DNA glycosylase activity towards 5-hydroxyuracil and other oxidized derivatives of cytosine with a preference for mismatched double-stranded DNA (DNA bubbles). Has low or no DNA glycosylase activity towards thymine glycol, 2-hydroxyadenine, hypoxanthine and 8-oxoguanine. Has AP (apurinic/apyrimidinic) lyase activity and introduces nicks in the DNA strand. Cleaves the DNA backbone by beta-delta elimination to generate a single-strand break at the site of the removed base with both 3'- and 5'-phosphates.</text>
</comment>
<dbReference type="GO" id="GO:0008270">
    <property type="term" value="F:zinc ion binding"/>
    <property type="evidence" value="ECO:0007669"/>
    <property type="project" value="UniProtKB-KW"/>
</dbReference>
<evidence type="ECO:0000256" key="19">
    <source>
        <dbReference type="ARBA" id="ARBA00023295"/>
    </source>
</evidence>
<evidence type="ECO:0000256" key="12">
    <source>
        <dbReference type="ARBA" id="ARBA00023125"/>
    </source>
</evidence>
<evidence type="ECO:0000256" key="27">
    <source>
        <dbReference type="PROSITE-ProRule" id="PRU00094"/>
    </source>
</evidence>
<evidence type="ECO:0000256" key="24">
    <source>
        <dbReference type="ARBA" id="ARBA00081875"/>
    </source>
</evidence>
<dbReference type="SUPFAM" id="SSF46946">
    <property type="entry name" value="S13-like H2TH domain"/>
    <property type="match status" value="1"/>
</dbReference>
<dbReference type="FunFam" id="3.30.50.10:FF:000032">
    <property type="entry name" value="Transcription factor GATA-3"/>
    <property type="match status" value="1"/>
</dbReference>
<comment type="caution">
    <text evidence="31">The sequence shown here is derived from an EMBL/GenBank/DDBJ whole genome shotgun (WGS) entry which is preliminary data.</text>
</comment>
<dbReference type="EC" id="4.2.99.18" evidence="3"/>
<dbReference type="PROSITE" id="PS00344">
    <property type="entry name" value="GATA_ZN_FINGER_1"/>
    <property type="match status" value="1"/>
</dbReference>
<evidence type="ECO:0000256" key="7">
    <source>
        <dbReference type="ARBA" id="ARBA00022771"/>
    </source>
</evidence>
<evidence type="ECO:0000256" key="2">
    <source>
        <dbReference type="ARBA" id="ARBA00009409"/>
    </source>
</evidence>
<gene>
    <name evidence="31" type="ORF">HGM15179_013573</name>
</gene>
<dbReference type="Gene3D" id="1.10.8.50">
    <property type="match status" value="1"/>
</dbReference>
<dbReference type="GO" id="GO:0045165">
    <property type="term" value="P:cell fate commitment"/>
    <property type="evidence" value="ECO:0007669"/>
    <property type="project" value="TreeGrafter"/>
</dbReference>
<evidence type="ECO:0000256" key="4">
    <source>
        <dbReference type="ARBA" id="ARBA00022553"/>
    </source>
</evidence>
<keyword evidence="7 27" id="KW-0863">Zinc-finger</keyword>
<feature type="domain" description="Formamidopyrimidine-DNA glycosylase catalytic" evidence="30">
    <location>
        <begin position="175"/>
        <end position="350"/>
    </location>
</feature>
<evidence type="ECO:0000256" key="5">
    <source>
        <dbReference type="ARBA" id="ARBA00022723"/>
    </source>
</evidence>
<proteinExistence type="inferred from homology"/>
<accession>A0A8K1G8G0</accession>
<keyword evidence="9" id="KW-0862">Zinc</keyword>
<keyword evidence="14" id="KW-0804">Transcription</keyword>
<dbReference type="Proteomes" id="UP000796761">
    <property type="component" value="Unassembled WGS sequence"/>
</dbReference>
<evidence type="ECO:0000259" key="29">
    <source>
        <dbReference type="PROSITE" id="PS50114"/>
    </source>
</evidence>
<dbReference type="InterPro" id="IPR010979">
    <property type="entry name" value="Ribosomal_uS13-like_H2TH"/>
</dbReference>
<dbReference type="CDD" id="cd00202">
    <property type="entry name" value="ZnF_GATA"/>
    <property type="match status" value="2"/>
</dbReference>
<evidence type="ECO:0000256" key="21">
    <source>
        <dbReference type="ARBA" id="ARBA00062783"/>
    </source>
</evidence>
<evidence type="ECO:0000256" key="3">
    <source>
        <dbReference type="ARBA" id="ARBA00012720"/>
    </source>
</evidence>
<dbReference type="GO" id="GO:0005634">
    <property type="term" value="C:nucleus"/>
    <property type="evidence" value="ECO:0007669"/>
    <property type="project" value="UniProtKB-SubCell"/>
</dbReference>
<evidence type="ECO:0000256" key="14">
    <source>
        <dbReference type="ARBA" id="ARBA00023163"/>
    </source>
</evidence>
<dbReference type="PANTHER" id="PTHR10071">
    <property type="entry name" value="TRANSCRIPTION FACTOR GATA FAMILY MEMBER"/>
    <property type="match status" value="1"/>
</dbReference>
<evidence type="ECO:0000256" key="25">
    <source>
        <dbReference type="ARBA" id="ARBA00082923"/>
    </source>
</evidence>
<feature type="domain" description="GATA-type" evidence="29">
    <location>
        <begin position="1"/>
        <end position="43"/>
    </location>
</feature>
<evidence type="ECO:0000256" key="10">
    <source>
        <dbReference type="ARBA" id="ARBA00022990"/>
    </source>
</evidence>
<dbReference type="SMART" id="SM00898">
    <property type="entry name" value="Fapy_DNA_glyco"/>
    <property type="match status" value="1"/>
</dbReference>
<evidence type="ECO:0000256" key="22">
    <source>
        <dbReference type="ARBA" id="ARBA00073167"/>
    </source>
</evidence>
<feature type="compositionally biased region" description="Low complexity" evidence="28">
    <location>
        <begin position="116"/>
        <end position="132"/>
    </location>
</feature>
<keyword evidence="10" id="KW-0007">Acetylation</keyword>
<dbReference type="OrthoDB" id="444592at2759"/>
<protein>
    <recommendedName>
        <fullName evidence="22">Endonuclease 8-like 2</fullName>
        <ecNumber evidence="3">4.2.99.18</ecNumber>
    </recommendedName>
    <alternativeName>
        <fullName evidence="24">DNA glycosylase/AP lyase Neil2</fullName>
    </alternativeName>
    <alternativeName>
        <fullName evidence="23">DNA-(apurinic or apyrimidinic site) lyase Neil2</fullName>
    </alternativeName>
    <alternativeName>
        <fullName evidence="26">Endonuclease VIII-like 2</fullName>
    </alternativeName>
    <alternativeName>
        <fullName evidence="25">Nei-like protein 2</fullName>
    </alternativeName>
</protein>
<dbReference type="InterPro" id="IPR039355">
    <property type="entry name" value="Transcription_factor_GATA"/>
</dbReference>
<keyword evidence="15" id="KW-0234">DNA repair</keyword>
<name>A0A8K1G8G0_9PASS</name>
<dbReference type="AlphaFoldDB" id="A0A8K1G8G0"/>
<evidence type="ECO:0000256" key="8">
    <source>
        <dbReference type="ARBA" id="ARBA00022801"/>
    </source>
</evidence>
<keyword evidence="8" id="KW-0378">Hydrolase</keyword>
<dbReference type="InterPro" id="IPR035937">
    <property type="entry name" value="FPG_N"/>
</dbReference>
<dbReference type="SMART" id="SM00401">
    <property type="entry name" value="ZnF_GATA"/>
    <property type="match status" value="2"/>
</dbReference>
<evidence type="ECO:0000256" key="11">
    <source>
        <dbReference type="ARBA" id="ARBA00023015"/>
    </source>
</evidence>
<comment type="subcellular location">
    <subcellularLocation>
        <location evidence="1">Nucleus</location>
    </subcellularLocation>
</comment>
<dbReference type="EMBL" id="SWJQ01000503">
    <property type="protein sequence ID" value="TRZ13522.1"/>
    <property type="molecule type" value="Genomic_DNA"/>
</dbReference>
<keyword evidence="13" id="KW-0010">Activator</keyword>
<keyword evidence="12" id="KW-0238">DNA-binding</keyword>
<dbReference type="GO" id="GO:0019104">
    <property type="term" value="F:DNA N-glycosylase activity"/>
    <property type="evidence" value="ECO:0007669"/>
    <property type="project" value="InterPro"/>
</dbReference>
<keyword evidence="19" id="KW-0326">Glycosidase</keyword>
<dbReference type="InterPro" id="IPR013088">
    <property type="entry name" value="Znf_NHR/GATA"/>
</dbReference>
<dbReference type="GO" id="GO:0000981">
    <property type="term" value="F:DNA-binding transcription factor activity, RNA polymerase II-specific"/>
    <property type="evidence" value="ECO:0007669"/>
    <property type="project" value="TreeGrafter"/>
</dbReference>
<dbReference type="Gene3D" id="3.30.50.10">
    <property type="entry name" value="Erythroid Transcription Factor GATA-1, subunit A"/>
    <property type="match status" value="2"/>
</dbReference>
<comment type="similarity">
    <text evidence="2">Belongs to the FPG family.</text>
</comment>
<evidence type="ECO:0000256" key="23">
    <source>
        <dbReference type="ARBA" id="ARBA00076845"/>
    </source>
</evidence>
<reference evidence="31" key="1">
    <citation type="submission" date="2019-04" db="EMBL/GenBank/DDBJ databases">
        <title>Genome assembly of Zosterops borbonicus 15179.</title>
        <authorList>
            <person name="Leroy T."/>
            <person name="Anselmetti Y."/>
            <person name="Tilak M.-K."/>
            <person name="Nabholz B."/>
        </authorList>
    </citation>
    <scope>NUCLEOTIDE SEQUENCE</scope>
    <source>
        <strain evidence="31">HGM_15179</strain>
        <tissue evidence="31">Muscle</tissue>
    </source>
</reference>
<dbReference type="SUPFAM" id="SSF81624">
    <property type="entry name" value="N-terminal domain of MutM-like DNA repair proteins"/>
    <property type="match status" value="1"/>
</dbReference>
<dbReference type="InterPro" id="IPR000679">
    <property type="entry name" value="Znf_GATA"/>
</dbReference>
<sequence length="500" mass="55261">MSTPLWRRDGTGHYLCNACGLYHKMNGINRPLFKPQRRLSASRRVGLSCANCHTTTTTLWRRNAEGEPVCNACGLYMKLHGVPRPLAMRKEGIQTRKRKPKNLNKTKAPAGNESLTPTTSSTSSSSSSTTTTEEMRPIKTEPGLSSHYGHPSPVSQSRAECDKDLLIPRQLLEMPEGPSVRKFQLLTSPFVGQVVAKVGGSSRKLNVNDLNTLRLQDSQVHGKNLYLAFVAAEGPFGPTAEEPALQREAACGAHCPAQGQQGHVGAPHPNSQDEELQEPQHSRAEAPEAAEGRGNWLRIHFGMFGSVRANEFSRANRANKRGDWKDPVPRLVLHFESGGFLVFYNCRMLWCSSPRADPASDILSVEFHRGWALRALRAPNPICYTLLDQRYFSGLGNIIKNEILYLARIHPLTPGSLLALSDLEHLLDCAVQFSSEWLHNKLRGQGLHPQVYQKEQCPLGHPLMKGTFGPSGGLKRVTWWCPQCQPVVLPGDGDPSPVTE</sequence>
<feature type="region of interest" description="Disordered" evidence="28">
    <location>
        <begin position="90"/>
        <end position="158"/>
    </location>
</feature>
<dbReference type="GO" id="GO:0006284">
    <property type="term" value="P:base-excision repair"/>
    <property type="evidence" value="ECO:0007669"/>
    <property type="project" value="InterPro"/>
</dbReference>
<evidence type="ECO:0000256" key="18">
    <source>
        <dbReference type="ARBA" id="ARBA00023268"/>
    </source>
</evidence>
<keyword evidence="11" id="KW-0805">Transcription regulation</keyword>
<evidence type="ECO:0000256" key="28">
    <source>
        <dbReference type="SAM" id="MobiDB-lite"/>
    </source>
</evidence>
<dbReference type="InterPro" id="IPR015886">
    <property type="entry name" value="H2TH_FPG"/>
</dbReference>
<keyword evidence="17" id="KW-0539">Nucleus</keyword>
<evidence type="ECO:0000259" key="30">
    <source>
        <dbReference type="PROSITE" id="PS51068"/>
    </source>
</evidence>
<dbReference type="GO" id="GO:0000122">
    <property type="term" value="P:negative regulation of transcription by RNA polymerase II"/>
    <property type="evidence" value="ECO:0007669"/>
    <property type="project" value="TreeGrafter"/>
</dbReference>
<feature type="region of interest" description="Disordered" evidence="28">
    <location>
        <begin position="253"/>
        <end position="290"/>
    </location>
</feature>
<dbReference type="PANTHER" id="PTHR10071:SF154">
    <property type="entry name" value="TRANSCRIPTION FACTOR GATA-4"/>
    <property type="match status" value="1"/>
</dbReference>
<evidence type="ECO:0000256" key="17">
    <source>
        <dbReference type="ARBA" id="ARBA00023242"/>
    </source>
</evidence>